<dbReference type="InterPro" id="IPR001328">
    <property type="entry name" value="Pept_tRNA_hydro"/>
</dbReference>
<dbReference type="PANTHER" id="PTHR17224:SF1">
    <property type="entry name" value="PEPTIDYL-TRNA HYDROLASE"/>
    <property type="match status" value="1"/>
</dbReference>
<reference evidence="5" key="1">
    <citation type="submission" date="2017-09" db="EMBL/GenBank/DDBJ databases">
        <title>Depth-based differentiation of microbial function through sediment-hosted aquifers and enrichment of novel symbionts in the deep terrestrial subsurface.</title>
        <authorList>
            <person name="Probst A.J."/>
            <person name="Ladd B."/>
            <person name="Jarett J.K."/>
            <person name="Geller-Mcgrath D.E."/>
            <person name="Sieber C.M.K."/>
            <person name="Emerson J.B."/>
            <person name="Anantharaman K."/>
            <person name="Thomas B.C."/>
            <person name="Malmstrom R."/>
            <person name="Stieglmeier M."/>
            <person name="Klingl A."/>
            <person name="Woyke T."/>
            <person name="Ryan C.M."/>
            <person name="Banfield J.F."/>
        </authorList>
    </citation>
    <scope>NUCLEOTIDE SEQUENCE [LARGE SCALE GENOMIC DNA]</scope>
</reference>
<evidence type="ECO:0000256" key="1">
    <source>
        <dbReference type="ARBA" id="ARBA00022555"/>
    </source>
</evidence>
<organism evidence="4 5">
    <name type="scientific">Candidatus Zambryskibacteria bacterium CG_4_9_14_3_um_filter_42_15</name>
    <dbReference type="NCBI Taxonomy" id="1975112"/>
    <lineage>
        <taxon>Bacteria</taxon>
        <taxon>Candidatus Zambryskiibacteriota</taxon>
    </lineage>
</organism>
<dbReference type="SUPFAM" id="SSF53178">
    <property type="entry name" value="Peptidyl-tRNA hydrolase-like"/>
    <property type="match status" value="1"/>
</dbReference>
<evidence type="ECO:0008006" key="6">
    <source>
        <dbReference type="Google" id="ProtNLM"/>
    </source>
</evidence>
<dbReference type="InterPro" id="IPR036416">
    <property type="entry name" value="Pept_tRNA_hydro_sf"/>
</dbReference>
<dbReference type="Gene3D" id="3.40.50.1470">
    <property type="entry name" value="Peptidyl-tRNA hydrolase"/>
    <property type="match status" value="1"/>
</dbReference>
<evidence type="ECO:0000313" key="5">
    <source>
        <dbReference type="Proteomes" id="UP000230758"/>
    </source>
</evidence>
<keyword evidence="3" id="KW-0694">RNA-binding</keyword>
<keyword evidence="1" id="KW-0820">tRNA-binding</keyword>
<protein>
    <recommendedName>
        <fullName evidence="6">Aminoacyl-tRNA hydrolase</fullName>
    </recommendedName>
</protein>
<dbReference type="Pfam" id="PF01195">
    <property type="entry name" value="Pept_tRNA_hydro"/>
    <property type="match status" value="1"/>
</dbReference>
<evidence type="ECO:0000256" key="2">
    <source>
        <dbReference type="ARBA" id="ARBA00022801"/>
    </source>
</evidence>
<proteinExistence type="predicted"/>
<comment type="caution">
    <text evidence="4">The sequence shown here is derived from an EMBL/GenBank/DDBJ whole genome shotgun (WGS) entry which is preliminary data.</text>
</comment>
<dbReference type="GO" id="GO:0000049">
    <property type="term" value="F:tRNA binding"/>
    <property type="evidence" value="ECO:0007669"/>
    <property type="project" value="UniProtKB-KW"/>
</dbReference>
<dbReference type="AlphaFoldDB" id="A0A2M7WS91"/>
<dbReference type="GO" id="GO:0004045">
    <property type="term" value="F:peptidyl-tRNA hydrolase activity"/>
    <property type="evidence" value="ECO:0007669"/>
    <property type="project" value="InterPro"/>
</dbReference>
<accession>A0A2M7WS91</accession>
<evidence type="ECO:0000256" key="3">
    <source>
        <dbReference type="ARBA" id="ARBA00022884"/>
    </source>
</evidence>
<dbReference type="PANTHER" id="PTHR17224">
    <property type="entry name" value="PEPTIDYL-TRNA HYDROLASE"/>
    <property type="match status" value="1"/>
</dbReference>
<name>A0A2M7WS91_9BACT</name>
<dbReference type="NCBIfam" id="TIGR00447">
    <property type="entry name" value="pth"/>
    <property type="match status" value="1"/>
</dbReference>
<gene>
    <name evidence="4" type="ORF">CO185_01340</name>
</gene>
<sequence>MYIVVGLGNPGEEYNHTRHNVGRMVEDFASTKVKAKAKFIFLETFMNKSGSGIVKFVKSKSSANKLIVIHDDLDLSLGTLKVSFRRGSGGHRGVESIIHALKTEDFIRLRVGISPSTPGGKLKKPKGEKAVLAFILGKFKSSEELVLKKIFKTSSEIIETIVSEGREMAANKFN</sequence>
<evidence type="ECO:0000313" key="4">
    <source>
        <dbReference type="EMBL" id="PJA32872.1"/>
    </source>
</evidence>
<dbReference type="EMBL" id="PFXF01000018">
    <property type="protein sequence ID" value="PJA32872.1"/>
    <property type="molecule type" value="Genomic_DNA"/>
</dbReference>
<dbReference type="Proteomes" id="UP000230758">
    <property type="component" value="Unassembled WGS sequence"/>
</dbReference>
<keyword evidence="2" id="KW-0378">Hydrolase</keyword>